<evidence type="ECO:0000256" key="1">
    <source>
        <dbReference type="SAM" id="Coils"/>
    </source>
</evidence>
<evidence type="ECO:0000313" key="4">
    <source>
        <dbReference type="Proteomes" id="UP001205601"/>
    </source>
</evidence>
<organism evidence="3 4">
    <name type="scientific">Albidovulum sediminis</name>
    <dbReference type="NCBI Taxonomy" id="3066345"/>
    <lineage>
        <taxon>Bacteria</taxon>
        <taxon>Pseudomonadati</taxon>
        <taxon>Pseudomonadota</taxon>
        <taxon>Alphaproteobacteria</taxon>
        <taxon>Rhodobacterales</taxon>
        <taxon>Paracoccaceae</taxon>
        <taxon>Albidovulum</taxon>
    </lineage>
</organism>
<dbReference type="EMBL" id="JAOCQF010000004">
    <property type="protein sequence ID" value="MCT8331503.1"/>
    <property type="molecule type" value="Genomic_DNA"/>
</dbReference>
<reference evidence="4" key="1">
    <citation type="submission" date="2023-07" db="EMBL/GenBank/DDBJ databases">
        <title>Defluviimonas sediminis sp. nov., isolated from mangrove sediment.</title>
        <authorList>
            <person name="Liu L."/>
            <person name="Li J."/>
            <person name="Huang Y."/>
            <person name="Pan J."/>
            <person name="Li M."/>
        </authorList>
    </citation>
    <scope>NUCLEOTIDE SEQUENCE [LARGE SCALE GENOMIC DNA]</scope>
    <source>
        <strain evidence="4">FT324</strain>
    </source>
</reference>
<feature type="coiled-coil region" evidence="1">
    <location>
        <begin position="350"/>
        <end position="391"/>
    </location>
</feature>
<name>A0ABT2NRD0_9RHOB</name>
<keyword evidence="1" id="KW-0175">Coiled coil</keyword>
<comment type="caution">
    <text evidence="3">The sequence shown here is derived from an EMBL/GenBank/DDBJ whole genome shotgun (WGS) entry which is preliminary data.</text>
</comment>
<proteinExistence type="predicted"/>
<accession>A0ABT2NRD0</accession>
<evidence type="ECO:0000256" key="2">
    <source>
        <dbReference type="SAM" id="SignalP"/>
    </source>
</evidence>
<dbReference type="Proteomes" id="UP001205601">
    <property type="component" value="Unassembled WGS sequence"/>
</dbReference>
<evidence type="ECO:0000313" key="3">
    <source>
        <dbReference type="EMBL" id="MCT8331503.1"/>
    </source>
</evidence>
<sequence>MQASPTFARILCIGALVGCPVAPAEAQSLPNTYRGSDSSHVCAGDPRLCYNQTRIAEAFHTDGVLVAPGSPTVQGEVRWAAGLLYGEPVVDMRLRWEPGAITNHLKPIYAKADPMLGVRSADSEAAQQLRLYDAKARLTVTYGFADYTLDADLGVPGRPGGEESYNVAGSPDWSRLFRDRDGNFVSAEQAREIFQSGALDTASARITQARIDTSKFETWWLDRNVERYAGPLRDAIDARLDALGNAFDLPTDEIRAEIAALGPGLSGRALVGKLEDILFKLSPDRIPAKFMGEGPDKLWRLKAYADRIAGSEARLRDATEGLPPMPGSSAAYDTWRDQIGLRLTQDAERLARLQGLQDEADRLAREAEEARRREEERLAAEEERLRQEEEWREQQEWEEQSEGFDWGTALSEAFASTDWGYGSDTGFTVPGYYYQGIYIGDSSSESTRSSDSGGNHCGFRYPVFEKGEKVFRDDETCTGEEYAEQIGAEQWTVGEDQ</sequence>
<gene>
    <name evidence="3" type="ORF">N5I32_18460</name>
</gene>
<feature type="signal peptide" evidence="2">
    <location>
        <begin position="1"/>
        <end position="26"/>
    </location>
</feature>
<keyword evidence="2" id="KW-0732">Signal</keyword>
<keyword evidence="4" id="KW-1185">Reference proteome</keyword>
<protein>
    <submittedName>
        <fullName evidence="3">Uncharacterized protein</fullName>
    </submittedName>
</protein>
<dbReference type="RefSeq" id="WP_261497411.1">
    <property type="nucleotide sequence ID" value="NZ_JAOCQF010000004.1"/>
</dbReference>
<feature type="chain" id="PRO_5046546827" evidence="2">
    <location>
        <begin position="27"/>
        <end position="497"/>
    </location>
</feature>